<dbReference type="EMBL" id="VUMO01000001">
    <property type="protein sequence ID" value="MSS18866.1"/>
    <property type="molecule type" value="Genomic_DNA"/>
</dbReference>
<comment type="caution">
    <text evidence="1">The sequence shown here is derived from an EMBL/GenBank/DDBJ whole genome shotgun (WGS) entry which is preliminary data.</text>
</comment>
<gene>
    <name evidence="1" type="ORF">FYJ52_00315</name>
</gene>
<accession>A0A7X2T9W8</accession>
<evidence type="ECO:0000313" key="2">
    <source>
        <dbReference type="Proteomes" id="UP000461754"/>
    </source>
</evidence>
<sequence length="297" mass="33450">MAVNYAEQYAQALANAFPNVLHFGALYNTENNSQYKFIDANTIKVPVVKTGGRVDGTLDKIESFTRNYQNEWETKTLDNYRKWKTLVPPEDIQFSNQVLSIQNITKSFNEFQKFPEMDAYCVSKIYADWVAQSKTASTTALTVDNVLSEFDKMMQAETEANTPEMGRILYVTPQTSTLIKQAKEVTRAIDIKDAGTSINRRVTDIDLVQVEVVPSELMKTAYDFTAGYKVGSSAQQINMMLIHPQAVITPVAYTYSQLDAPSAGSEGKYLYYEESYEDVFILNQRADAIQFNVTATA</sequence>
<proteinExistence type="predicted"/>
<dbReference type="Proteomes" id="UP000461754">
    <property type="component" value="Unassembled WGS sequence"/>
</dbReference>
<evidence type="ECO:0000313" key="1">
    <source>
        <dbReference type="EMBL" id="MSS18866.1"/>
    </source>
</evidence>
<dbReference type="AlphaFoldDB" id="A0A7X2T9W8"/>
<organism evidence="1 2">
    <name type="scientific">Pseudoramibacter porci</name>
    <dbReference type="NCBI Taxonomy" id="2606631"/>
    <lineage>
        <taxon>Bacteria</taxon>
        <taxon>Bacillati</taxon>
        <taxon>Bacillota</taxon>
        <taxon>Clostridia</taxon>
        <taxon>Eubacteriales</taxon>
        <taxon>Eubacteriaceae</taxon>
        <taxon>Pseudoramibacter</taxon>
    </lineage>
</organism>
<reference evidence="1 2" key="1">
    <citation type="submission" date="2019-08" db="EMBL/GenBank/DDBJ databases">
        <title>In-depth cultivation of the pig gut microbiome towards novel bacterial diversity and tailored functional studies.</title>
        <authorList>
            <person name="Wylensek D."/>
            <person name="Hitch T.C.A."/>
            <person name="Clavel T."/>
        </authorList>
    </citation>
    <scope>NUCLEOTIDE SEQUENCE [LARGE SCALE GENOMIC DNA]</scope>
    <source>
        <strain evidence="1 2">RF-744-FAT-4</strain>
    </source>
</reference>
<dbReference type="RefSeq" id="WP_154575276.1">
    <property type="nucleotide sequence ID" value="NZ_VUMO01000001.1"/>
</dbReference>
<protein>
    <submittedName>
        <fullName evidence="1">Capsid protein</fullName>
    </submittedName>
</protein>
<name>A0A7X2T9W8_9FIRM</name>
<keyword evidence="2" id="KW-1185">Reference proteome</keyword>